<evidence type="ECO:0000313" key="1">
    <source>
        <dbReference type="EMBL" id="TPE42429.1"/>
    </source>
</evidence>
<sequence length="156" mass="17907">MKIFEDYLMYILIEKHRMLYNRWLRPVSSGELKKGAELVLRLMAERQVELWLLDASCCNTPGRDDQEWVVGRIGKLLTGKRARLRKLALVKSNDVFYGVVAEWMREKLHKLHGGSLRMQCFDSMTDAHSWLQEGAAASTATNALTTDGELGHEREV</sequence>
<dbReference type="Proteomes" id="UP000316727">
    <property type="component" value="Unassembled WGS sequence"/>
</dbReference>
<protein>
    <recommendedName>
        <fullName evidence="3">STAS/SEC14 domain-containing protein</fullName>
    </recommendedName>
</protein>
<keyword evidence="2" id="KW-1185">Reference proteome</keyword>
<proteinExistence type="predicted"/>
<gene>
    <name evidence="1" type="ORF">FJM65_18580</name>
</gene>
<dbReference type="EMBL" id="VFRQ01000013">
    <property type="protein sequence ID" value="TPE42429.1"/>
    <property type="molecule type" value="Genomic_DNA"/>
</dbReference>
<dbReference type="AlphaFoldDB" id="A0A501VYE6"/>
<dbReference type="OrthoDB" id="853849at2"/>
<reference evidence="1 2" key="1">
    <citation type="submission" date="2019-06" db="EMBL/GenBank/DDBJ databases">
        <title>A novel bacterium of genus Pontibacter, isolated from marine sediment.</title>
        <authorList>
            <person name="Huang H."/>
            <person name="Mo K."/>
            <person name="Hu Y."/>
        </authorList>
    </citation>
    <scope>NUCLEOTIDE SEQUENCE [LARGE SCALE GENOMIC DNA]</scope>
    <source>
        <strain evidence="1 2">HB172049</strain>
    </source>
</reference>
<accession>A0A501VYE6</accession>
<evidence type="ECO:0008006" key="3">
    <source>
        <dbReference type="Google" id="ProtNLM"/>
    </source>
</evidence>
<name>A0A501VYE6_9BACT</name>
<evidence type="ECO:0000313" key="2">
    <source>
        <dbReference type="Proteomes" id="UP000316727"/>
    </source>
</evidence>
<organism evidence="1 2">
    <name type="scientific">Pontibacter mangrovi</name>
    <dbReference type="NCBI Taxonomy" id="2589816"/>
    <lineage>
        <taxon>Bacteria</taxon>
        <taxon>Pseudomonadati</taxon>
        <taxon>Bacteroidota</taxon>
        <taxon>Cytophagia</taxon>
        <taxon>Cytophagales</taxon>
        <taxon>Hymenobacteraceae</taxon>
        <taxon>Pontibacter</taxon>
    </lineage>
</organism>
<dbReference type="RefSeq" id="WP_140623512.1">
    <property type="nucleotide sequence ID" value="NZ_VFRQ01000013.1"/>
</dbReference>
<comment type="caution">
    <text evidence="1">The sequence shown here is derived from an EMBL/GenBank/DDBJ whole genome shotgun (WGS) entry which is preliminary data.</text>
</comment>